<dbReference type="KEGG" id="blr:BRLA_c025750"/>
<sequence length="206" mass="23746">MIFRPKDDKFFSTLSQIVSIIEESAQYFAQFPEKNDGDLVTFSSVMKDYEHKADTHIHKVIMELNKAFITPIEREDILALAVKLDDVLDGFEELSSRLEIYNIQKWDEHMKEFTVLLLAATKEIAGATDLLFQKKMNEIHPYVVRINDLESKADAVLDKSIRQLFASQKDPIAIMQYKEIYEMFEGVADSCEDVANALETIIMRNV</sequence>
<dbReference type="PANTHER" id="PTHR37298">
    <property type="entry name" value="UPF0111 PROTEIN YKAA"/>
    <property type="match status" value="1"/>
</dbReference>
<dbReference type="AlphaFoldDB" id="A0A075R4Y4"/>
<proteinExistence type="inferred from homology"/>
<dbReference type="InterPro" id="IPR018445">
    <property type="entry name" value="Put_Phosphate_transp_reg"/>
</dbReference>
<dbReference type="InterPro" id="IPR052912">
    <property type="entry name" value="UPF0111_domain"/>
</dbReference>
<dbReference type="RefSeq" id="WP_003336303.1">
    <property type="nucleotide sequence ID" value="NZ_CP007806.1"/>
</dbReference>
<gene>
    <name evidence="2" type="ORF">BRLA_c025750</name>
</gene>
<protein>
    <submittedName>
        <fullName evidence="2">Putative pit accessory protein</fullName>
    </submittedName>
</protein>
<dbReference type="STRING" id="1042163.BRLA_c025750"/>
<evidence type="ECO:0000256" key="1">
    <source>
        <dbReference type="ARBA" id="ARBA00008591"/>
    </source>
</evidence>
<dbReference type="Pfam" id="PF01865">
    <property type="entry name" value="PhoU_div"/>
    <property type="match status" value="1"/>
</dbReference>
<name>A0A075R4Y4_BRELA</name>
<comment type="similarity">
    <text evidence="1">Belongs to the UPF0111 family.</text>
</comment>
<dbReference type="InterPro" id="IPR038078">
    <property type="entry name" value="PhoU-like_sf"/>
</dbReference>
<evidence type="ECO:0000313" key="3">
    <source>
        <dbReference type="Proteomes" id="UP000005850"/>
    </source>
</evidence>
<keyword evidence="3" id="KW-1185">Reference proteome</keyword>
<accession>A0A075R4Y4</accession>
<organism evidence="2 3">
    <name type="scientific">Brevibacillus laterosporus LMG 15441</name>
    <dbReference type="NCBI Taxonomy" id="1042163"/>
    <lineage>
        <taxon>Bacteria</taxon>
        <taxon>Bacillati</taxon>
        <taxon>Bacillota</taxon>
        <taxon>Bacilli</taxon>
        <taxon>Bacillales</taxon>
        <taxon>Paenibacillaceae</taxon>
        <taxon>Brevibacillus</taxon>
    </lineage>
</organism>
<reference evidence="2 3" key="1">
    <citation type="journal article" date="2011" name="J. Bacteriol.">
        <title>Genome sequence of Brevibacillus laterosporus LMG 15441, a pathogen of invertebrates.</title>
        <authorList>
            <person name="Djukic M."/>
            <person name="Poehlein A."/>
            <person name="Thurmer A."/>
            <person name="Daniel R."/>
        </authorList>
    </citation>
    <scope>NUCLEOTIDE SEQUENCE [LARGE SCALE GENOMIC DNA]</scope>
    <source>
        <strain evidence="2 3">LMG 15441</strain>
    </source>
</reference>
<dbReference type="PANTHER" id="PTHR37298:SF1">
    <property type="entry name" value="UPF0111 PROTEIN YKAA"/>
    <property type="match status" value="1"/>
</dbReference>
<dbReference type="Proteomes" id="UP000005850">
    <property type="component" value="Chromosome"/>
</dbReference>
<dbReference type="HOGENOM" id="CLU_086031_1_0_9"/>
<dbReference type="EMBL" id="CP007806">
    <property type="protein sequence ID" value="AIG26894.1"/>
    <property type="molecule type" value="Genomic_DNA"/>
</dbReference>
<dbReference type="Gene3D" id="1.20.58.220">
    <property type="entry name" value="Phosphate transport system protein phou homolog 2, domain 2"/>
    <property type="match status" value="1"/>
</dbReference>
<evidence type="ECO:0000313" key="2">
    <source>
        <dbReference type="EMBL" id="AIG26894.1"/>
    </source>
</evidence>
<dbReference type="eggNOG" id="COG1392">
    <property type="taxonomic scope" value="Bacteria"/>
</dbReference>